<gene>
    <name evidence="2" type="ORF">HNQ58_001688</name>
</gene>
<reference evidence="2 3" key="1">
    <citation type="submission" date="2020-08" db="EMBL/GenBank/DDBJ databases">
        <title>Genomic Encyclopedia of Type Strains, Phase IV (KMG-IV): sequencing the most valuable type-strain genomes for metagenomic binning, comparative biology and taxonomic classification.</title>
        <authorList>
            <person name="Goeker M."/>
        </authorList>
    </citation>
    <scope>NUCLEOTIDE SEQUENCE [LARGE SCALE GENOMIC DNA]</scope>
    <source>
        <strain evidence="2 3">DSM 25897</strain>
    </source>
</reference>
<keyword evidence="3" id="KW-1185">Reference proteome</keyword>
<accession>A0A7W8DEL3</accession>
<dbReference type="SUPFAM" id="SSF89069">
    <property type="entry name" value="N-terminal, cytoplasmic domain of anti-sigmaE factor RseA"/>
    <property type="match status" value="1"/>
</dbReference>
<dbReference type="AlphaFoldDB" id="A0A7W8DEL3"/>
<evidence type="ECO:0000313" key="2">
    <source>
        <dbReference type="EMBL" id="MBB5015780.1"/>
    </source>
</evidence>
<dbReference type="CDD" id="cd16328">
    <property type="entry name" value="RseA_N"/>
    <property type="match status" value="1"/>
</dbReference>
<dbReference type="InterPro" id="IPR036147">
    <property type="entry name" value="Anti-sigma_E_RseA_N_sf"/>
</dbReference>
<dbReference type="PANTHER" id="PTHR38104:SF1">
    <property type="entry name" value="ANTI-SIGMA-E FACTOR RSEA"/>
    <property type="match status" value="1"/>
</dbReference>
<proteinExistence type="predicted"/>
<protein>
    <submittedName>
        <fullName evidence="2">Sigma-E factor negative regulatory protein RseA</fullName>
    </submittedName>
</protein>
<dbReference type="EMBL" id="JACHHX010000010">
    <property type="protein sequence ID" value="MBB5015780.1"/>
    <property type="molecule type" value="Genomic_DNA"/>
</dbReference>
<sequence>MTDITDTIENDLSALLDGELPPDRARFLLRRLERDPALRATWERWQLASSCLRRSELRPMPAGFAERVAATLDGEPVPHGRRLPKLLRWVGGGAIAASVALAALLTVSPQPAPTPAEQVAAAMPGRLNAASDLTEYDLRPRFAAPAQPVAISQRGPVLATEAVVFEQGLDPELQAYLIRHQSLLRQSGLGELAPYVDVLAHPRGRAVLHRAGWTQEGGDR</sequence>
<dbReference type="GO" id="GO:0016989">
    <property type="term" value="F:sigma factor antagonist activity"/>
    <property type="evidence" value="ECO:0007669"/>
    <property type="project" value="InterPro"/>
</dbReference>
<dbReference type="InterPro" id="IPR005572">
    <property type="entry name" value="Anti-sigma_E_RseA_N"/>
</dbReference>
<dbReference type="RefSeq" id="WP_183948450.1">
    <property type="nucleotide sequence ID" value="NZ_JACHHX010000010.1"/>
</dbReference>
<dbReference type="Proteomes" id="UP000519004">
    <property type="component" value="Unassembled WGS sequence"/>
</dbReference>
<feature type="domain" description="Anti sigma-E protein RseA N-terminal" evidence="1">
    <location>
        <begin position="10"/>
        <end position="79"/>
    </location>
</feature>
<evidence type="ECO:0000313" key="3">
    <source>
        <dbReference type="Proteomes" id="UP000519004"/>
    </source>
</evidence>
<dbReference type="Pfam" id="PF03872">
    <property type="entry name" value="RseA_N"/>
    <property type="match status" value="1"/>
</dbReference>
<comment type="caution">
    <text evidence="2">The sequence shown here is derived from an EMBL/GenBank/DDBJ whole genome shotgun (WGS) entry which is preliminary data.</text>
</comment>
<dbReference type="PANTHER" id="PTHR38104">
    <property type="match status" value="1"/>
</dbReference>
<dbReference type="Gene3D" id="1.10.10.880">
    <property type="entry name" value="Anti sigma-E protein RseA, N-terminal domain"/>
    <property type="match status" value="1"/>
</dbReference>
<dbReference type="InterPro" id="IPR052383">
    <property type="entry name" value="Anti-sigma-E_RseA-like"/>
</dbReference>
<name>A0A7W8DEL3_9GAMM</name>
<organism evidence="2 3">
    <name type="scientific">Rehaibacterium terrae</name>
    <dbReference type="NCBI Taxonomy" id="1341696"/>
    <lineage>
        <taxon>Bacteria</taxon>
        <taxon>Pseudomonadati</taxon>
        <taxon>Pseudomonadota</taxon>
        <taxon>Gammaproteobacteria</taxon>
        <taxon>Lysobacterales</taxon>
        <taxon>Lysobacteraceae</taxon>
        <taxon>Rehaibacterium</taxon>
    </lineage>
</organism>
<evidence type="ECO:0000259" key="1">
    <source>
        <dbReference type="Pfam" id="PF03872"/>
    </source>
</evidence>